<dbReference type="EMBL" id="CP104694">
    <property type="protein sequence ID" value="UXI69079.1"/>
    <property type="molecule type" value="Genomic_DNA"/>
</dbReference>
<dbReference type="InterPro" id="IPR006913">
    <property type="entry name" value="CENP-V/GFA"/>
</dbReference>
<evidence type="ECO:0000256" key="1">
    <source>
        <dbReference type="ARBA" id="ARBA00005495"/>
    </source>
</evidence>
<reference evidence="5" key="1">
    <citation type="submission" date="2022-09" db="EMBL/GenBank/DDBJ databases">
        <title>Tahibacter sp. nov., isolated from a fresh water.</title>
        <authorList>
            <person name="Baek J.H."/>
            <person name="Lee J.K."/>
            <person name="Kim J.M."/>
            <person name="Jeon C.O."/>
        </authorList>
    </citation>
    <scope>NUCLEOTIDE SEQUENCE</scope>
    <source>
        <strain evidence="5">W38</strain>
    </source>
</reference>
<evidence type="ECO:0000256" key="2">
    <source>
        <dbReference type="ARBA" id="ARBA00022723"/>
    </source>
</evidence>
<evidence type="ECO:0000259" key="4">
    <source>
        <dbReference type="PROSITE" id="PS51891"/>
    </source>
</evidence>
<keyword evidence="3" id="KW-0862">Zinc</keyword>
<dbReference type="Proteomes" id="UP001064632">
    <property type="component" value="Chromosome"/>
</dbReference>
<keyword evidence="2" id="KW-0479">Metal-binding</keyword>
<dbReference type="Pfam" id="PF04828">
    <property type="entry name" value="GFA"/>
    <property type="match status" value="1"/>
</dbReference>
<accession>A0ABY6BGD0</accession>
<evidence type="ECO:0000313" key="5">
    <source>
        <dbReference type="EMBL" id="UXI69079.1"/>
    </source>
</evidence>
<organism evidence="5 6">
    <name type="scientific">Tahibacter amnicola</name>
    <dbReference type="NCBI Taxonomy" id="2976241"/>
    <lineage>
        <taxon>Bacteria</taxon>
        <taxon>Pseudomonadati</taxon>
        <taxon>Pseudomonadota</taxon>
        <taxon>Gammaproteobacteria</taxon>
        <taxon>Lysobacterales</taxon>
        <taxon>Rhodanobacteraceae</taxon>
        <taxon>Tahibacter</taxon>
    </lineage>
</organism>
<dbReference type="SUPFAM" id="SSF51316">
    <property type="entry name" value="Mss4-like"/>
    <property type="match status" value="1"/>
</dbReference>
<gene>
    <name evidence="5" type="ORF">N4264_05355</name>
</gene>
<feature type="domain" description="CENP-V/GFA" evidence="4">
    <location>
        <begin position="8"/>
        <end position="115"/>
    </location>
</feature>
<dbReference type="PROSITE" id="PS51891">
    <property type="entry name" value="CENP_V_GFA"/>
    <property type="match status" value="1"/>
</dbReference>
<dbReference type="InterPro" id="IPR011057">
    <property type="entry name" value="Mss4-like_sf"/>
</dbReference>
<proteinExistence type="inferred from homology"/>
<dbReference type="PANTHER" id="PTHR28620:SF1">
    <property type="entry name" value="CENP-V_GFA DOMAIN-CONTAINING PROTEIN"/>
    <property type="match status" value="1"/>
</dbReference>
<evidence type="ECO:0000313" key="6">
    <source>
        <dbReference type="Proteomes" id="UP001064632"/>
    </source>
</evidence>
<dbReference type="PANTHER" id="PTHR28620">
    <property type="entry name" value="CENTROMERE PROTEIN V"/>
    <property type="match status" value="1"/>
</dbReference>
<dbReference type="RefSeq" id="WP_261696037.1">
    <property type="nucleotide sequence ID" value="NZ_CP104694.1"/>
</dbReference>
<keyword evidence="6" id="KW-1185">Reference proteome</keyword>
<sequence>MHPDHVLHHGGCHCGRVRFEVEAPAQIDAIRCNCSICRMTGFLHLIVPATRFRLVAGAEHLSEYTFNTGTAKHRFCGVCGVKPFYIPRSNPDGFDVNVNCLDAGTVASVRETPFDDTQREESEAAIRHLSLG</sequence>
<protein>
    <submittedName>
        <fullName evidence="5">GFA family protein</fullName>
    </submittedName>
</protein>
<dbReference type="InterPro" id="IPR052355">
    <property type="entry name" value="CENP-V-like"/>
</dbReference>
<comment type="similarity">
    <text evidence="1">Belongs to the Gfa family.</text>
</comment>
<dbReference type="Gene3D" id="2.170.150.70">
    <property type="match status" value="1"/>
</dbReference>
<name>A0ABY6BGD0_9GAMM</name>
<evidence type="ECO:0000256" key="3">
    <source>
        <dbReference type="ARBA" id="ARBA00022833"/>
    </source>
</evidence>